<organism evidence="7 8">
    <name type="scientific">Neisseria zalophi</name>
    <dbReference type="NCBI Taxonomy" id="640030"/>
    <lineage>
        <taxon>Bacteria</taxon>
        <taxon>Pseudomonadati</taxon>
        <taxon>Pseudomonadota</taxon>
        <taxon>Betaproteobacteria</taxon>
        <taxon>Neisseriales</taxon>
        <taxon>Neisseriaceae</taxon>
        <taxon>Neisseria</taxon>
    </lineage>
</organism>
<feature type="transmembrane region" description="Helical" evidence="6">
    <location>
        <begin position="36"/>
        <end position="57"/>
    </location>
</feature>
<dbReference type="Proteomes" id="UP000325713">
    <property type="component" value="Chromosome"/>
</dbReference>
<feature type="transmembrane region" description="Helical" evidence="6">
    <location>
        <begin position="112"/>
        <end position="136"/>
    </location>
</feature>
<dbReference type="InterPro" id="IPR002797">
    <property type="entry name" value="Polysacc_synth"/>
</dbReference>
<keyword evidence="8" id="KW-1185">Reference proteome</keyword>
<gene>
    <name evidence="7" type="ORF">D0T92_00395</name>
</gene>
<dbReference type="AlphaFoldDB" id="A0A5J6PRQ2"/>
<dbReference type="GO" id="GO:0005886">
    <property type="term" value="C:plasma membrane"/>
    <property type="evidence" value="ECO:0007669"/>
    <property type="project" value="UniProtKB-SubCell"/>
</dbReference>
<proteinExistence type="predicted"/>
<dbReference type="EMBL" id="CP031700">
    <property type="protein sequence ID" value="QEY25155.1"/>
    <property type="molecule type" value="Genomic_DNA"/>
</dbReference>
<dbReference type="Pfam" id="PF01943">
    <property type="entry name" value="Polysacc_synt"/>
    <property type="match status" value="1"/>
</dbReference>
<feature type="transmembrane region" description="Helical" evidence="6">
    <location>
        <begin position="437"/>
        <end position="453"/>
    </location>
</feature>
<feature type="transmembrane region" description="Helical" evidence="6">
    <location>
        <begin position="78"/>
        <end position="100"/>
    </location>
</feature>
<accession>A0A5J6PRQ2</accession>
<evidence type="ECO:0000256" key="6">
    <source>
        <dbReference type="SAM" id="Phobius"/>
    </source>
</evidence>
<dbReference type="PANTHER" id="PTHR30250:SF11">
    <property type="entry name" value="O-ANTIGEN TRANSPORTER-RELATED"/>
    <property type="match status" value="1"/>
</dbReference>
<protein>
    <submittedName>
        <fullName evidence="7">Lipopolysaccharide biosynthesis protein</fullName>
    </submittedName>
</protein>
<dbReference type="KEGG" id="nzl:D0T92_00395"/>
<dbReference type="OrthoDB" id="103403at2"/>
<feature type="transmembrane region" description="Helical" evidence="6">
    <location>
        <begin position="249"/>
        <end position="275"/>
    </location>
</feature>
<keyword evidence="3 6" id="KW-0812">Transmembrane</keyword>
<evidence type="ECO:0000313" key="7">
    <source>
        <dbReference type="EMBL" id="QEY25155.1"/>
    </source>
</evidence>
<feature type="transmembrane region" description="Helical" evidence="6">
    <location>
        <begin position="412"/>
        <end position="431"/>
    </location>
</feature>
<reference evidence="7 8" key="1">
    <citation type="submission" date="2018-08" db="EMBL/GenBank/DDBJ databases">
        <title>Neisseria zalophi ATCC BAA-2455 complete genome.</title>
        <authorList>
            <person name="Veseli I.A."/>
            <person name="Buttler R."/>
            <person name="Mascarenhas dos Santos A.C."/>
            <person name="Pombert J.-F."/>
        </authorList>
    </citation>
    <scope>NUCLEOTIDE SEQUENCE [LARGE SCALE GENOMIC DNA]</scope>
    <source>
        <strain evidence="7 8">ATCC BAA-2455</strain>
    </source>
</reference>
<dbReference type="PANTHER" id="PTHR30250">
    <property type="entry name" value="PST FAMILY PREDICTED COLANIC ACID TRANSPORTER"/>
    <property type="match status" value="1"/>
</dbReference>
<evidence type="ECO:0000256" key="3">
    <source>
        <dbReference type="ARBA" id="ARBA00022692"/>
    </source>
</evidence>
<feature type="transmembrane region" description="Helical" evidence="6">
    <location>
        <begin position="296"/>
        <end position="316"/>
    </location>
</feature>
<evidence type="ECO:0000313" key="8">
    <source>
        <dbReference type="Proteomes" id="UP000325713"/>
    </source>
</evidence>
<feature type="transmembrane region" description="Helical" evidence="6">
    <location>
        <begin position="354"/>
        <end position="375"/>
    </location>
</feature>
<keyword evidence="2" id="KW-1003">Cell membrane</keyword>
<dbReference type="RefSeq" id="WP_151049172.1">
    <property type="nucleotide sequence ID" value="NZ_CP031700.1"/>
</dbReference>
<keyword evidence="5 6" id="KW-0472">Membrane</keyword>
<feature type="transmembrane region" description="Helical" evidence="6">
    <location>
        <begin position="148"/>
        <end position="166"/>
    </location>
</feature>
<feature type="transmembrane region" description="Helical" evidence="6">
    <location>
        <begin position="381"/>
        <end position="400"/>
    </location>
</feature>
<evidence type="ECO:0000256" key="1">
    <source>
        <dbReference type="ARBA" id="ARBA00004651"/>
    </source>
</evidence>
<feature type="transmembrane region" description="Helical" evidence="6">
    <location>
        <begin position="172"/>
        <end position="191"/>
    </location>
</feature>
<comment type="subcellular location">
    <subcellularLocation>
        <location evidence="1">Cell membrane</location>
        <topology evidence="1">Multi-pass membrane protein</topology>
    </subcellularLocation>
</comment>
<name>A0A5J6PRQ2_9NEIS</name>
<keyword evidence="4 6" id="KW-1133">Transmembrane helix</keyword>
<dbReference type="InterPro" id="IPR050833">
    <property type="entry name" value="Poly_Biosynth_Transport"/>
</dbReference>
<feature type="transmembrane region" description="Helical" evidence="6">
    <location>
        <begin position="212"/>
        <end position="229"/>
    </location>
</feature>
<feature type="transmembrane region" description="Helical" evidence="6">
    <location>
        <begin position="322"/>
        <end position="342"/>
    </location>
</feature>
<sequence length="479" mass="52727">MNTRKIFGYALGPLGSAAIGIISLPLISWYFPAEDIGRIVMLQTVAALTLNLTGLGLDQAYIREYHAATDKAALFRAIVLPPVILTALLCLAIALIRLSWPSEQVLEISNNTLGLLCLIFFSGSLLTRYFALILRMEEKAFAFSFSQLAPKVLILIFVLMSVAIGFPTHTLTLVSAYTLAQVLTVVILVLQTRSELKAAASVSLSTPLLKESLHYGLPLALGGLAYWGFTSVDRFLLKELSGLSELGVYSMAVSFGAIALIFQNIFSVIWAPMVFKWVKEKTNLDKIGSITESMTDLIAALICIVGLFSPLVNWILPEKYAPVQFILLSSMLFPLLYTLTEVTGIGINVSKKTWLITVFSLTALLCNLGLLYALVPIAGARGAAISTAISFWLFSILKSEASIRLWQPLPRIKLYGSTFLCLAVCLLYTYYGTSQNYYFFAVLWLAALILLLFKNRNALNNLAVQIKGRLKHRSGRQPE</sequence>
<feature type="transmembrane region" description="Helical" evidence="6">
    <location>
        <begin position="7"/>
        <end position="30"/>
    </location>
</feature>
<evidence type="ECO:0000256" key="2">
    <source>
        <dbReference type="ARBA" id="ARBA00022475"/>
    </source>
</evidence>
<evidence type="ECO:0000256" key="4">
    <source>
        <dbReference type="ARBA" id="ARBA00022989"/>
    </source>
</evidence>
<evidence type="ECO:0000256" key="5">
    <source>
        <dbReference type="ARBA" id="ARBA00023136"/>
    </source>
</evidence>